<dbReference type="CDD" id="cd01561">
    <property type="entry name" value="CBS_like"/>
    <property type="match status" value="1"/>
</dbReference>
<proteinExistence type="predicted"/>
<comment type="caution">
    <text evidence="3">The sequence shown here is derived from an EMBL/GenBank/DDBJ whole genome shotgun (WGS) entry which is preliminary data.</text>
</comment>
<dbReference type="EMBL" id="CAXHTA020000002">
    <property type="protein sequence ID" value="CAL5220040.1"/>
    <property type="molecule type" value="Genomic_DNA"/>
</dbReference>
<organism evidence="3 4">
    <name type="scientific">Coccomyxa viridis</name>
    <dbReference type="NCBI Taxonomy" id="1274662"/>
    <lineage>
        <taxon>Eukaryota</taxon>
        <taxon>Viridiplantae</taxon>
        <taxon>Chlorophyta</taxon>
        <taxon>core chlorophytes</taxon>
        <taxon>Trebouxiophyceae</taxon>
        <taxon>Trebouxiophyceae incertae sedis</taxon>
        <taxon>Coccomyxaceae</taxon>
        <taxon>Coccomyxa</taxon>
    </lineage>
</organism>
<dbReference type="PROSITE" id="PS00901">
    <property type="entry name" value="CYS_SYNTHASE"/>
    <property type="match status" value="1"/>
</dbReference>
<dbReference type="InterPro" id="IPR036052">
    <property type="entry name" value="TrpB-like_PALP_sf"/>
</dbReference>
<reference evidence="3 4" key="1">
    <citation type="submission" date="2024-06" db="EMBL/GenBank/DDBJ databases">
        <authorList>
            <person name="Kraege A."/>
            <person name="Thomma B."/>
        </authorList>
    </citation>
    <scope>NUCLEOTIDE SEQUENCE [LARGE SCALE GENOMIC DNA]</scope>
</reference>
<evidence type="ECO:0000259" key="2">
    <source>
        <dbReference type="Pfam" id="PF00291"/>
    </source>
</evidence>
<protein>
    <submittedName>
        <fullName evidence="3">G1987 protein</fullName>
    </submittedName>
</protein>
<dbReference type="InterPro" id="IPR001216">
    <property type="entry name" value="P-phosphate_BS"/>
</dbReference>
<gene>
    <name evidence="3" type="primary">g1987</name>
    <name evidence="3" type="ORF">VP750_LOCUS1699</name>
</gene>
<dbReference type="Pfam" id="PF00291">
    <property type="entry name" value="PALP"/>
    <property type="match status" value="1"/>
</dbReference>
<evidence type="ECO:0000256" key="1">
    <source>
        <dbReference type="ARBA" id="ARBA00001933"/>
    </source>
</evidence>
<dbReference type="InterPro" id="IPR050214">
    <property type="entry name" value="Cys_Synth/Cystath_Beta-Synth"/>
</dbReference>
<evidence type="ECO:0000313" key="4">
    <source>
        <dbReference type="Proteomes" id="UP001497392"/>
    </source>
</evidence>
<sequence length="399" mass="42434">MPDGKAVIIIALGTVCFLGLATQLTSALQQWREWLFGPKQLLWKAARVSALSEHPRAVDGIAGLVGNTPLVRIRSLSELTGCEILAKAEMLNPGGSVKDRVALQIVQEAIAEGRLRPGGLITEGTAGSTGVSLAMVAAAYGCRCRIAMPDDAALEKSQLLSALGAQVQRVRPVSITHPGHFVNVARREAALDPGVSVFADQFENAANFRAHLKTGEEIWQQTGGSLDAFVSGAGTGGTIAGVSHQLKSRNPSVQVVLIDPPGSSLFNKVKRGVLYTRHEAEGKRLKNPFDTITEGIGINRITANFSKAQIDEAFQGTDREAVEMAQFLLRNDGLFVGSSAAMNCVGAVKTAQLLGAGHTIVTVLCDGGQRHLSKFHNPEYLAQYGLAPRHTGKELSFVQ</sequence>
<keyword evidence="4" id="KW-1185">Reference proteome</keyword>
<comment type="cofactor">
    <cofactor evidence="1">
        <name>pyridoxal 5'-phosphate</name>
        <dbReference type="ChEBI" id="CHEBI:597326"/>
    </cofactor>
</comment>
<dbReference type="PANTHER" id="PTHR10314">
    <property type="entry name" value="CYSTATHIONINE BETA-SYNTHASE"/>
    <property type="match status" value="1"/>
</dbReference>
<feature type="domain" description="Tryptophan synthase beta chain-like PALP" evidence="2">
    <location>
        <begin position="63"/>
        <end position="366"/>
    </location>
</feature>
<dbReference type="SUPFAM" id="SSF53686">
    <property type="entry name" value="Tryptophan synthase beta subunit-like PLP-dependent enzymes"/>
    <property type="match status" value="1"/>
</dbReference>
<dbReference type="Gene3D" id="3.40.50.1100">
    <property type="match status" value="2"/>
</dbReference>
<name>A0ABP1FJA2_9CHLO</name>
<evidence type="ECO:0000313" key="3">
    <source>
        <dbReference type="EMBL" id="CAL5220040.1"/>
    </source>
</evidence>
<dbReference type="InterPro" id="IPR001926">
    <property type="entry name" value="TrpB-like_PALP"/>
</dbReference>
<accession>A0ABP1FJA2</accession>
<dbReference type="Proteomes" id="UP001497392">
    <property type="component" value="Unassembled WGS sequence"/>
</dbReference>